<feature type="transmembrane region" description="Helical" evidence="6">
    <location>
        <begin position="206"/>
        <end position="230"/>
    </location>
</feature>
<dbReference type="SMART" id="SM01417">
    <property type="entry name" value="Solute_trans_a"/>
    <property type="match status" value="1"/>
</dbReference>
<name>A0A0C3F6J3_PILCF</name>
<feature type="compositionally biased region" description="Low complexity" evidence="5">
    <location>
        <begin position="541"/>
        <end position="568"/>
    </location>
</feature>
<dbReference type="PANTHER" id="PTHR23423">
    <property type="entry name" value="ORGANIC SOLUTE TRANSPORTER-RELATED"/>
    <property type="match status" value="1"/>
</dbReference>
<evidence type="ECO:0000256" key="4">
    <source>
        <dbReference type="ARBA" id="ARBA00023136"/>
    </source>
</evidence>
<feature type="transmembrane region" description="Helical" evidence="6">
    <location>
        <begin position="6"/>
        <end position="28"/>
    </location>
</feature>
<dbReference type="Proteomes" id="UP000054166">
    <property type="component" value="Unassembled WGS sequence"/>
</dbReference>
<feature type="region of interest" description="Disordered" evidence="5">
    <location>
        <begin position="636"/>
        <end position="717"/>
    </location>
</feature>
<dbReference type="InParanoid" id="A0A0C3F6J3"/>
<keyword evidence="3 6" id="KW-1133">Transmembrane helix</keyword>
<feature type="compositionally biased region" description="Basic and acidic residues" evidence="5">
    <location>
        <begin position="607"/>
        <end position="618"/>
    </location>
</feature>
<organism evidence="7 8">
    <name type="scientific">Piloderma croceum (strain F 1598)</name>
    <dbReference type="NCBI Taxonomy" id="765440"/>
    <lineage>
        <taxon>Eukaryota</taxon>
        <taxon>Fungi</taxon>
        <taxon>Dikarya</taxon>
        <taxon>Basidiomycota</taxon>
        <taxon>Agaricomycotina</taxon>
        <taxon>Agaricomycetes</taxon>
        <taxon>Agaricomycetidae</taxon>
        <taxon>Atheliales</taxon>
        <taxon>Atheliaceae</taxon>
        <taxon>Piloderma</taxon>
    </lineage>
</organism>
<feature type="transmembrane region" description="Helical" evidence="6">
    <location>
        <begin position="173"/>
        <end position="194"/>
    </location>
</feature>
<keyword evidence="4 6" id="KW-0472">Membrane</keyword>
<dbReference type="AlphaFoldDB" id="A0A0C3F6J3"/>
<dbReference type="InterPro" id="IPR005178">
    <property type="entry name" value="Ostalpha/TMEM184C"/>
</dbReference>
<keyword evidence="2 6" id="KW-0812">Transmembrane</keyword>
<evidence type="ECO:0000313" key="7">
    <source>
        <dbReference type="EMBL" id="KIM80265.1"/>
    </source>
</evidence>
<dbReference type="HOGENOM" id="CLU_012923_4_1_1"/>
<reference evidence="8" key="2">
    <citation type="submission" date="2015-01" db="EMBL/GenBank/DDBJ databases">
        <title>Evolutionary Origins and Diversification of the Mycorrhizal Mutualists.</title>
        <authorList>
            <consortium name="DOE Joint Genome Institute"/>
            <consortium name="Mycorrhizal Genomics Consortium"/>
            <person name="Kohler A."/>
            <person name="Kuo A."/>
            <person name="Nagy L.G."/>
            <person name="Floudas D."/>
            <person name="Copeland A."/>
            <person name="Barry K.W."/>
            <person name="Cichocki N."/>
            <person name="Veneault-Fourrey C."/>
            <person name="LaButti K."/>
            <person name="Lindquist E.A."/>
            <person name="Lipzen A."/>
            <person name="Lundell T."/>
            <person name="Morin E."/>
            <person name="Murat C."/>
            <person name="Riley R."/>
            <person name="Ohm R."/>
            <person name="Sun H."/>
            <person name="Tunlid A."/>
            <person name="Henrissat B."/>
            <person name="Grigoriev I.V."/>
            <person name="Hibbett D.S."/>
            <person name="Martin F."/>
        </authorList>
    </citation>
    <scope>NUCLEOTIDE SEQUENCE [LARGE SCALE GENOMIC DNA]</scope>
    <source>
        <strain evidence="8">F 1598</strain>
    </source>
</reference>
<sequence>MVVRIMVMVPLYAISSLISLFSLEAAFFIDVIRDIYEAFVIYCFFVLLVSYLGGERSLLILLHGRPPKDSVFPISLFKREIDVSDPYMFLFLKRGILQYVQVKPVLAVASLILKALGKYNEGDFRAKSGYLYVSIIYNTSICLSLYCLAVFWLCVNDDLKPFRPVPKFLCVKGILFFSFWQSIGISLLVAAGAIKRLGPYTDSEHISLGLTDCLICIEMPFFAWAHMYAFSFRDFLDPSRSYIARMPMYYAFRDAFGIRDVVEDSKATLRGQGMDYREFEPSEGYMHQGEGRERRIRAGLRYSKGGKKKYWLPQTTRETQPLNKAIGKIAGSDHTEDVHAPLLQGEVEDEVHLAPDMMHDESDIVDPYIWGESHADEGFDLPFGDINDPDEQLFEHSRKYLFGDYNYPCIDASSEYARGMMWDEEERILRDERGAWFSPIRGAKGTAALKQRDGPAWEGYGAVGSHPRNTPKDGSGSDYLSPRNKGKRRGYDDEHAGDRLVDYEQDRTPPVSVDDVKLKWTNAKKSLDRPQSHSRSPQIQSAAYRASSYGAGASPSSPSSSGSSGSRPHGSRSKKILSPPVESPAKSPMLPSDAVDLIVEDDEAAEEERTWERRKGEPAVRGSALRKVYRKGFVTHDSEGHEAQGEVEINNPEIEYVPEKQDKAPPNTDDDGAKKLEEEEEVVEAAEGTIARAVTPPPHSQAVLHSYDIHEEDNPWA</sequence>
<dbReference type="Pfam" id="PF03619">
    <property type="entry name" value="Solute_trans_a"/>
    <property type="match status" value="1"/>
</dbReference>
<reference evidence="7 8" key="1">
    <citation type="submission" date="2014-04" db="EMBL/GenBank/DDBJ databases">
        <authorList>
            <consortium name="DOE Joint Genome Institute"/>
            <person name="Kuo A."/>
            <person name="Tarkka M."/>
            <person name="Buscot F."/>
            <person name="Kohler A."/>
            <person name="Nagy L.G."/>
            <person name="Floudas D."/>
            <person name="Copeland A."/>
            <person name="Barry K.W."/>
            <person name="Cichocki N."/>
            <person name="Veneault-Fourrey C."/>
            <person name="LaButti K."/>
            <person name="Lindquist E.A."/>
            <person name="Lipzen A."/>
            <person name="Lundell T."/>
            <person name="Morin E."/>
            <person name="Murat C."/>
            <person name="Sun H."/>
            <person name="Tunlid A."/>
            <person name="Henrissat B."/>
            <person name="Grigoriev I.V."/>
            <person name="Hibbett D.S."/>
            <person name="Martin F."/>
            <person name="Nordberg H.P."/>
            <person name="Cantor M.N."/>
            <person name="Hua S.X."/>
        </authorList>
    </citation>
    <scope>NUCLEOTIDE SEQUENCE [LARGE SCALE GENOMIC DNA]</scope>
    <source>
        <strain evidence="7 8">F 1598</strain>
    </source>
</reference>
<evidence type="ECO:0000313" key="8">
    <source>
        <dbReference type="Proteomes" id="UP000054166"/>
    </source>
</evidence>
<evidence type="ECO:0000256" key="5">
    <source>
        <dbReference type="SAM" id="MobiDB-lite"/>
    </source>
</evidence>
<gene>
    <name evidence="7" type="ORF">PILCRDRAFT_98024</name>
</gene>
<feature type="transmembrane region" description="Helical" evidence="6">
    <location>
        <begin position="129"/>
        <end position="153"/>
    </location>
</feature>
<protein>
    <recommendedName>
        <fullName evidence="9">DUF300-domain-containing protein</fullName>
    </recommendedName>
</protein>
<feature type="compositionally biased region" description="Basic and acidic residues" evidence="5">
    <location>
        <begin position="707"/>
        <end position="717"/>
    </location>
</feature>
<accession>A0A0C3F6J3</accession>
<dbReference type="GO" id="GO:0016020">
    <property type="term" value="C:membrane"/>
    <property type="evidence" value="ECO:0007669"/>
    <property type="project" value="UniProtKB-SubCell"/>
</dbReference>
<dbReference type="EMBL" id="KN833005">
    <property type="protein sequence ID" value="KIM80265.1"/>
    <property type="molecule type" value="Genomic_DNA"/>
</dbReference>
<feature type="transmembrane region" description="Helical" evidence="6">
    <location>
        <begin position="35"/>
        <end position="53"/>
    </location>
</feature>
<dbReference type="STRING" id="765440.A0A0C3F6J3"/>
<feature type="compositionally biased region" description="Basic and acidic residues" evidence="5">
    <location>
        <begin position="489"/>
        <end position="507"/>
    </location>
</feature>
<comment type="subcellular location">
    <subcellularLocation>
        <location evidence="1">Membrane</location>
        <topology evidence="1">Multi-pass membrane protein</topology>
    </subcellularLocation>
</comment>
<dbReference type="FunCoup" id="A0A0C3F6J3">
    <property type="interactions" value="158"/>
</dbReference>
<evidence type="ECO:0000256" key="1">
    <source>
        <dbReference type="ARBA" id="ARBA00004141"/>
    </source>
</evidence>
<evidence type="ECO:0000256" key="3">
    <source>
        <dbReference type="ARBA" id="ARBA00022989"/>
    </source>
</evidence>
<dbReference type="OrthoDB" id="5348404at2759"/>
<proteinExistence type="predicted"/>
<evidence type="ECO:0000256" key="2">
    <source>
        <dbReference type="ARBA" id="ARBA00022692"/>
    </source>
</evidence>
<feature type="transmembrane region" description="Helical" evidence="6">
    <location>
        <begin position="96"/>
        <end position="117"/>
    </location>
</feature>
<feature type="region of interest" description="Disordered" evidence="5">
    <location>
        <begin position="446"/>
        <end position="622"/>
    </location>
</feature>
<keyword evidence="8" id="KW-1185">Reference proteome</keyword>
<evidence type="ECO:0000256" key="6">
    <source>
        <dbReference type="SAM" id="Phobius"/>
    </source>
</evidence>
<evidence type="ECO:0008006" key="9">
    <source>
        <dbReference type="Google" id="ProtNLM"/>
    </source>
</evidence>